<dbReference type="VEuPathDB" id="MicrosporidiaDB:AEWR_010410"/>
<proteinExistence type="predicted"/>
<organism evidence="1">
    <name type="scientific">Encephalitozoon cuniculi</name>
    <name type="common">Microsporidian parasite</name>
    <dbReference type="NCBI Taxonomy" id="6035"/>
    <lineage>
        <taxon>Eukaryota</taxon>
        <taxon>Fungi</taxon>
        <taxon>Fungi incertae sedis</taxon>
        <taxon>Microsporidia</taxon>
        <taxon>Unikaryonidae</taxon>
        <taxon>Encephalitozoon</taxon>
    </lineage>
</organism>
<protein>
    <submittedName>
        <fullName evidence="1">Uncharacterized protein</fullName>
    </submittedName>
</protein>
<dbReference type="VEuPathDB" id="MicrosporidiaDB:AEWQ_010380"/>
<reference evidence="1" key="1">
    <citation type="journal article" date="2013" name="Eukaryot. Cell">
        <title>Extremely Reduced Levels of Heterozygosity in the Vertebrate Pathogen Encephalitozoon cuniculi.</title>
        <authorList>
            <person name="Selman M."/>
            <person name="Sak B."/>
            <person name="Kvac M."/>
            <person name="Farinelli L."/>
            <person name="Weiss L.M."/>
            <person name="Corradi N."/>
        </authorList>
    </citation>
    <scope>NUCLEOTIDE SEQUENCE</scope>
</reference>
<dbReference type="AlphaFoldDB" id="M1JKN3"/>
<evidence type="ECO:0000313" key="1">
    <source>
        <dbReference type="EMBL" id="AGE96064.1"/>
    </source>
</evidence>
<gene>
    <name evidence="1" type="ORF">ECU01_0580</name>
</gene>
<dbReference type="EMBL" id="KC513612">
    <property type="protein sequence ID" value="AGE96064.1"/>
    <property type="molecule type" value="Genomic_DNA"/>
</dbReference>
<dbReference type="VEuPathDB" id="MicrosporidiaDB:M970_010410"/>
<dbReference type="VEuPathDB" id="MicrosporidiaDB:AEWD_010410"/>
<dbReference type="VEuPathDB" id="MicrosporidiaDB:ECU01_0580"/>
<sequence>MPWPYVSGRMWCKINPSFTSSFSAASDLSADFCQSLCMIIRIASTANVPGAEVISDLQRTYVIHPERRYVLHFTNGDVTLRAFKELFLLNKEVLFYVANFEFFLCKMSLFKHCRFEFVRYPDDTRDERVENYRNIEKRLGGKYTSRGVELSFAPDVFASIRSSLLNPELYLSKGNLSTVIYKELTRRLGYEDLKRLAKDAVGTSKEEEAFDEDFDKHLKSLVFTGLVKMKDGLFHRWSC</sequence>
<name>M1JKN3_ENCCN</name>
<accession>M1JKN3</accession>